<evidence type="ECO:0000256" key="6">
    <source>
        <dbReference type="ARBA" id="ARBA00023002"/>
    </source>
</evidence>
<evidence type="ECO:0000256" key="5">
    <source>
        <dbReference type="ARBA" id="ARBA00022857"/>
    </source>
</evidence>
<dbReference type="GO" id="GO:0046655">
    <property type="term" value="P:folic acid metabolic process"/>
    <property type="evidence" value="ECO:0007669"/>
    <property type="project" value="TreeGrafter"/>
</dbReference>
<dbReference type="STRING" id="937218.SAMN06297251_101334"/>
<proteinExistence type="inferred from homology"/>
<comment type="pathway">
    <text evidence="1 8">Cofactor biosynthesis; tetrahydrofolate biosynthesis; 5,6,7,8-tetrahydrofolate from 7,8-dihydrofolate: step 1/1.</text>
</comment>
<accession>A0A1W1YI70</accession>
<dbReference type="Pfam" id="PF00186">
    <property type="entry name" value="DHFR_1"/>
    <property type="match status" value="1"/>
</dbReference>
<evidence type="ECO:0000256" key="3">
    <source>
        <dbReference type="ARBA" id="ARBA00012856"/>
    </source>
</evidence>
<name>A0A1W1YI70_9HYPH</name>
<protein>
    <recommendedName>
        <fullName evidence="3 8">Dihydrofolate reductase</fullName>
        <ecNumber evidence="3 8">1.5.1.3</ecNumber>
    </recommendedName>
</protein>
<dbReference type="PANTHER" id="PTHR48069">
    <property type="entry name" value="DIHYDROFOLATE REDUCTASE"/>
    <property type="match status" value="1"/>
</dbReference>
<dbReference type="EC" id="1.5.1.3" evidence="3 8"/>
<dbReference type="InterPro" id="IPR024072">
    <property type="entry name" value="DHFR-like_dom_sf"/>
</dbReference>
<dbReference type="Proteomes" id="UP000192656">
    <property type="component" value="Unassembled WGS sequence"/>
</dbReference>
<dbReference type="UniPathway" id="UPA00077">
    <property type="reaction ID" value="UER00158"/>
</dbReference>
<evidence type="ECO:0000313" key="12">
    <source>
        <dbReference type="Proteomes" id="UP000192656"/>
    </source>
</evidence>
<dbReference type="InterPro" id="IPR017925">
    <property type="entry name" value="DHFR_CS"/>
</dbReference>
<evidence type="ECO:0000256" key="7">
    <source>
        <dbReference type="ARBA" id="ARBA00025067"/>
    </source>
</evidence>
<comment type="catalytic activity">
    <reaction evidence="8">
        <text>(6S)-5,6,7,8-tetrahydrofolate + NADP(+) = 7,8-dihydrofolate + NADPH + H(+)</text>
        <dbReference type="Rhea" id="RHEA:15009"/>
        <dbReference type="ChEBI" id="CHEBI:15378"/>
        <dbReference type="ChEBI" id="CHEBI:57451"/>
        <dbReference type="ChEBI" id="CHEBI:57453"/>
        <dbReference type="ChEBI" id="CHEBI:57783"/>
        <dbReference type="ChEBI" id="CHEBI:58349"/>
        <dbReference type="EC" id="1.5.1.3"/>
    </reaction>
</comment>
<dbReference type="GO" id="GO:0004146">
    <property type="term" value="F:dihydrofolate reductase activity"/>
    <property type="evidence" value="ECO:0007669"/>
    <property type="project" value="UniProtKB-EC"/>
</dbReference>
<dbReference type="PIRSF" id="PIRSF000194">
    <property type="entry name" value="DHFR"/>
    <property type="match status" value="1"/>
</dbReference>
<dbReference type="InterPro" id="IPR001796">
    <property type="entry name" value="DHFR_dom"/>
</dbReference>
<evidence type="ECO:0000313" key="11">
    <source>
        <dbReference type="EMBL" id="SMC35877.1"/>
    </source>
</evidence>
<evidence type="ECO:0000256" key="2">
    <source>
        <dbReference type="ARBA" id="ARBA00009539"/>
    </source>
</evidence>
<dbReference type="CDD" id="cd00209">
    <property type="entry name" value="DHFR"/>
    <property type="match status" value="1"/>
</dbReference>
<dbReference type="SUPFAM" id="SSF53597">
    <property type="entry name" value="Dihydrofolate reductase-like"/>
    <property type="match status" value="1"/>
</dbReference>
<evidence type="ECO:0000256" key="8">
    <source>
        <dbReference type="PIRNR" id="PIRNR000194"/>
    </source>
</evidence>
<evidence type="ECO:0000259" key="10">
    <source>
        <dbReference type="PROSITE" id="PS51330"/>
    </source>
</evidence>
<sequence>MIEGLSVVAVVAAAENGVIGKDNAMPWHVPSDLKHYRAVTMGKPMIMGRRTLESIGRCLDGRDTIVLTRQNISPVKGAILAKDRNEAVEKAAHAARSRGANEIVIAGGAEIYRLFWPLIDRIVMTRIQARPEGDTFFPDLAPGDFMRLSSEPRLRGERDSAATRLEIYERRSA</sequence>
<dbReference type="GO" id="GO:0006730">
    <property type="term" value="P:one-carbon metabolic process"/>
    <property type="evidence" value="ECO:0007669"/>
    <property type="project" value="UniProtKB-KW"/>
</dbReference>
<keyword evidence="5 8" id="KW-0521">NADP</keyword>
<dbReference type="OrthoDB" id="9804315at2"/>
<dbReference type="Gene3D" id="3.40.430.10">
    <property type="entry name" value="Dihydrofolate Reductase, subunit A"/>
    <property type="match status" value="1"/>
</dbReference>
<dbReference type="PROSITE" id="PS51330">
    <property type="entry name" value="DHFR_2"/>
    <property type="match status" value="1"/>
</dbReference>
<dbReference type="PANTHER" id="PTHR48069:SF3">
    <property type="entry name" value="DIHYDROFOLATE REDUCTASE"/>
    <property type="match status" value="1"/>
</dbReference>
<keyword evidence="6 8" id="KW-0560">Oxidoreductase</keyword>
<comment type="similarity">
    <text evidence="2 8 9">Belongs to the dihydrofolate reductase family.</text>
</comment>
<dbReference type="GO" id="GO:0005829">
    <property type="term" value="C:cytosol"/>
    <property type="evidence" value="ECO:0007669"/>
    <property type="project" value="TreeGrafter"/>
</dbReference>
<dbReference type="AlphaFoldDB" id="A0A1W1YI70"/>
<dbReference type="InterPro" id="IPR012259">
    <property type="entry name" value="DHFR"/>
</dbReference>
<comment type="function">
    <text evidence="7 8">Key enzyme in folate metabolism. Catalyzes an essential reaction for de novo glycine and purine synthesis, and for DNA precursor synthesis.</text>
</comment>
<evidence type="ECO:0000256" key="1">
    <source>
        <dbReference type="ARBA" id="ARBA00004903"/>
    </source>
</evidence>
<dbReference type="PROSITE" id="PS00075">
    <property type="entry name" value="DHFR_1"/>
    <property type="match status" value="1"/>
</dbReference>
<dbReference type="RefSeq" id="WP_084408211.1">
    <property type="nucleotide sequence ID" value="NZ_FWXR01000001.1"/>
</dbReference>
<dbReference type="EMBL" id="FWXR01000001">
    <property type="protein sequence ID" value="SMC35877.1"/>
    <property type="molecule type" value="Genomic_DNA"/>
</dbReference>
<organism evidence="11 12">
    <name type="scientific">Fulvimarina manganoxydans</name>
    <dbReference type="NCBI Taxonomy" id="937218"/>
    <lineage>
        <taxon>Bacteria</taxon>
        <taxon>Pseudomonadati</taxon>
        <taxon>Pseudomonadota</taxon>
        <taxon>Alphaproteobacteria</taxon>
        <taxon>Hyphomicrobiales</taxon>
        <taxon>Aurantimonadaceae</taxon>
        <taxon>Fulvimarina</taxon>
    </lineage>
</organism>
<evidence type="ECO:0000256" key="9">
    <source>
        <dbReference type="RuleBase" id="RU004474"/>
    </source>
</evidence>
<evidence type="ECO:0000256" key="4">
    <source>
        <dbReference type="ARBA" id="ARBA00022563"/>
    </source>
</evidence>
<dbReference type="GO" id="GO:0050661">
    <property type="term" value="F:NADP binding"/>
    <property type="evidence" value="ECO:0007669"/>
    <property type="project" value="InterPro"/>
</dbReference>
<gene>
    <name evidence="11" type="ORF">SAMN06297251_101334</name>
</gene>
<feature type="domain" description="DHFR" evidence="10">
    <location>
        <begin position="6"/>
        <end position="170"/>
    </location>
</feature>
<dbReference type="PRINTS" id="PR00070">
    <property type="entry name" value="DHFR"/>
</dbReference>
<keyword evidence="12" id="KW-1185">Reference proteome</keyword>
<reference evidence="11 12" key="1">
    <citation type="submission" date="2017-04" db="EMBL/GenBank/DDBJ databases">
        <authorList>
            <person name="Afonso C.L."/>
            <person name="Miller P.J."/>
            <person name="Scott M.A."/>
            <person name="Spackman E."/>
            <person name="Goraichik I."/>
            <person name="Dimitrov K.M."/>
            <person name="Suarez D.L."/>
            <person name="Swayne D.E."/>
        </authorList>
    </citation>
    <scope>NUCLEOTIDE SEQUENCE [LARGE SCALE GENOMIC DNA]</scope>
    <source>
        <strain evidence="11 12">CGMCC 1.10972</strain>
    </source>
</reference>
<dbReference type="GO" id="GO:0046452">
    <property type="term" value="P:dihydrofolate metabolic process"/>
    <property type="evidence" value="ECO:0007669"/>
    <property type="project" value="TreeGrafter"/>
</dbReference>
<dbReference type="GO" id="GO:0046654">
    <property type="term" value="P:tetrahydrofolate biosynthetic process"/>
    <property type="evidence" value="ECO:0007669"/>
    <property type="project" value="UniProtKB-UniPathway"/>
</dbReference>
<keyword evidence="4 8" id="KW-0554">One-carbon metabolism</keyword>